<organism evidence="5 6">
    <name type="scientific">Winogradskyella pulchriflava</name>
    <dbReference type="NCBI Taxonomy" id="1110688"/>
    <lineage>
        <taxon>Bacteria</taxon>
        <taxon>Pseudomonadati</taxon>
        <taxon>Bacteroidota</taxon>
        <taxon>Flavobacteriia</taxon>
        <taxon>Flavobacteriales</taxon>
        <taxon>Flavobacteriaceae</taxon>
        <taxon>Winogradskyella</taxon>
    </lineage>
</organism>
<keyword evidence="6" id="KW-1185">Reference proteome</keyword>
<evidence type="ECO:0000256" key="2">
    <source>
        <dbReference type="ARBA" id="ARBA00023125"/>
    </source>
</evidence>
<evidence type="ECO:0000313" key="6">
    <source>
        <dbReference type="Proteomes" id="UP001589832"/>
    </source>
</evidence>
<dbReference type="InterPro" id="IPR009057">
    <property type="entry name" value="Homeodomain-like_sf"/>
</dbReference>
<comment type="caution">
    <text evidence="5">The sequence shown here is derived from an EMBL/GenBank/DDBJ whole genome shotgun (WGS) entry which is preliminary data.</text>
</comment>
<reference evidence="5 6" key="1">
    <citation type="submission" date="2024-09" db="EMBL/GenBank/DDBJ databases">
        <authorList>
            <person name="Sun Q."/>
            <person name="Mori K."/>
        </authorList>
    </citation>
    <scope>NUCLEOTIDE SEQUENCE [LARGE SCALE GENOMIC DNA]</scope>
    <source>
        <strain evidence="5 6">NCAIM B.02481</strain>
    </source>
</reference>
<dbReference type="InterPro" id="IPR014710">
    <property type="entry name" value="RmlC-like_jellyroll"/>
</dbReference>
<proteinExistence type="predicted"/>
<keyword evidence="2" id="KW-0238">DNA-binding</keyword>
<dbReference type="Pfam" id="PF12833">
    <property type="entry name" value="HTH_18"/>
    <property type="match status" value="1"/>
</dbReference>
<evidence type="ECO:0000259" key="4">
    <source>
        <dbReference type="PROSITE" id="PS01124"/>
    </source>
</evidence>
<dbReference type="EMBL" id="JBHLTQ010000001">
    <property type="protein sequence ID" value="MFC0603008.1"/>
    <property type="molecule type" value="Genomic_DNA"/>
</dbReference>
<dbReference type="Gene3D" id="2.60.120.10">
    <property type="entry name" value="Jelly Rolls"/>
    <property type="match status" value="1"/>
</dbReference>
<dbReference type="InterPro" id="IPR013096">
    <property type="entry name" value="Cupin_2"/>
</dbReference>
<dbReference type="PROSITE" id="PS00041">
    <property type="entry name" value="HTH_ARAC_FAMILY_1"/>
    <property type="match status" value="1"/>
</dbReference>
<dbReference type="InterPro" id="IPR018062">
    <property type="entry name" value="HTH_AraC-typ_CS"/>
</dbReference>
<dbReference type="Proteomes" id="UP001589832">
    <property type="component" value="Unassembled WGS sequence"/>
</dbReference>
<gene>
    <name evidence="5" type="ORF">ACFFGA_00450</name>
</gene>
<evidence type="ECO:0000256" key="1">
    <source>
        <dbReference type="ARBA" id="ARBA00023015"/>
    </source>
</evidence>
<sequence>MKALPFIIPKPDQANLIYQVDKVKVFYDKLHQHEEIQLSYIVEGQGALVVGDTVNNYTRGDVLVIGSDIPHVFKSDKDSEASHMLSLFFTEKSFGQSFFDLEELKGIQAFFERSKYGFKLNSNQNKAKRLFLQLENASKFNHFVILLQLLDLMVNSDYKSLSSFVYDKKYSDVDGDRMRNVFEFTLNNYDKDISLEEVSKIASMTKNAFCKYFKKRTNKTYVQFLNEFRIEMVCKLLKEKSDHSIAEVAYLSGFRNMSNFNRIFKTIKGGTPSLFLETKKPDSIESGF</sequence>
<evidence type="ECO:0000313" key="5">
    <source>
        <dbReference type="EMBL" id="MFC0603008.1"/>
    </source>
</evidence>
<name>A0ABV6Q417_9FLAO</name>
<accession>A0ABV6Q417</accession>
<dbReference type="InterPro" id="IPR011051">
    <property type="entry name" value="RmlC_Cupin_sf"/>
</dbReference>
<keyword evidence="3" id="KW-0804">Transcription</keyword>
<dbReference type="SUPFAM" id="SSF51182">
    <property type="entry name" value="RmlC-like cupins"/>
    <property type="match status" value="1"/>
</dbReference>
<dbReference type="SMART" id="SM00342">
    <property type="entry name" value="HTH_ARAC"/>
    <property type="match status" value="1"/>
</dbReference>
<dbReference type="RefSeq" id="WP_386058062.1">
    <property type="nucleotide sequence ID" value="NZ_JBHLTQ010000001.1"/>
</dbReference>
<dbReference type="Gene3D" id="1.10.10.60">
    <property type="entry name" value="Homeodomain-like"/>
    <property type="match status" value="2"/>
</dbReference>
<evidence type="ECO:0000256" key="3">
    <source>
        <dbReference type="ARBA" id="ARBA00023163"/>
    </source>
</evidence>
<protein>
    <submittedName>
        <fullName evidence="5">AraC family transcriptional regulator</fullName>
    </submittedName>
</protein>
<dbReference type="PANTHER" id="PTHR43280:SF27">
    <property type="entry name" value="TRANSCRIPTIONAL REGULATOR MTLR"/>
    <property type="match status" value="1"/>
</dbReference>
<dbReference type="SUPFAM" id="SSF46689">
    <property type="entry name" value="Homeodomain-like"/>
    <property type="match status" value="2"/>
</dbReference>
<dbReference type="PANTHER" id="PTHR43280">
    <property type="entry name" value="ARAC-FAMILY TRANSCRIPTIONAL REGULATOR"/>
    <property type="match status" value="1"/>
</dbReference>
<dbReference type="InterPro" id="IPR018060">
    <property type="entry name" value="HTH_AraC"/>
</dbReference>
<feature type="domain" description="HTH araC/xylS-type" evidence="4">
    <location>
        <begin position="179"/>
        <end position="278"/>
    </location>
</feature>
<dbReference type="PROSITE" id="PS01124">
    <property type="entry name" value="HTH_ARAC_FAMILY_2"/>
    <property type="match status" value="1"/>
</dbReference>
<keyword evidence="1" id="KW-0805">Transcription regulation</keyword>
<dbReference type="Pfam" id="PF07883">
    <property type="entry name" value="Cupin_2"/>
    <property type="match status" value="1"/>
</dbReference>